<name>A0A5C3KBI3_COPMA</name>
<feature type="non-terminal residue" evidence="1">
    <location>
        <position position="1"/>
    </location>
</feature>
<evidence type="ECO:0000313" key="1">
    <source>
        <dbReference type="EMBL" id="TFK17360.1"/>
    </source>
</evidence>
<gene>
    <name evidence="1" type="ORF">FA15DRAFT_549572</name>
</gene>
<sequence length="108" mass="12874">PIIDSFHLSRVHTDSVVLDNHAQILNSCLEKLTLFAFEVKIVFPEFFYTLHWPTTLHRVSINRYEDVAHVDYDEILVYLCCKNLIHHSLKFTESEEHHCWFEQSFLVL</sequence>
<dbReference type="EMBL" id="ML210524">
    <property type="protein sequence ID" value="TFK17360.1"/>
    <property type="molecule type" value="Genomic_DNA"/>
</dbReference>
<protein>
    <submittedName>
        <fullName evidence="1">Uncharacterized protein</fullName>
    </submittedName>
</protein>
<proteinExistence type="predicted"/>
<keyword evidence="2" id="KW-1185">Reference proteome</keyword>
<reference evidence="1 2" key="1">
    <citation type="journal article" date="2019" name="Nat. Ecol. Evol.">
        <title>Megaphylogeny resolves global patterns of mushroom evolution.</title>
        <authorList>
            <person name="Varga T."/>
            <person name="Krizsan K."/>
            <person name="Foldi C."/>
            <person name="Dima B."/>
            <person name="Sanchez-Garcia M."/>
            <person name="Sanchez-Ramirez S."/>
            <person name="Szollosi G.J."/>
            <person name="Szarkandi J.G."/>
            <person name="Papp V."/>
            <person name="Albert L."/>
            <person name="Andreopoulos W."/>
            <person name="Angelini C."/>
            <person name="Antonin V."/>
            <person name="Barry K.W."/>
            <person name="Bougher N.L."/>
            <person name="Buchanan P."/>
            <person name="Buyck B."/>
            <person name="Bense V."/>
            <person name="Catcheside P."/>
            <person name="Chovatia M."/>
            <person name="Cooper J."/>
            <person name="Damon W."/>
            <person name="Desjardin D."/>
            <person name="Finy P."/>
            <person name="Geml J."/>
            <person name="Haridas S."/>
            <person name="Hughes K."/>
            <person name="Justo A."/>
            <person name="Karasinski D."/>
            <person name="Kautmanova I."/>
            <person name="Kiss B."/>
            <person name="Kocsube S."/>
            <person name="Kotiranta H."/>
            <person name="LaButti K.M."/>
            <person name="Lechner B.E."/>
            <person name="Liimatainen K."/>
            <person name="Lipzen A."/>
            <person name="Lukacs Z."/>
            <person name="Mihaltcheva S."/>
            <person name="Morgado L.N."/>
            <person name="Niskanen T."/>
            <person name="Noordeloos M.E."/>
            <person name="Ohm R.A."/>
            <person name="Ortiz-Santana B."/>
            <person name="Ovrebo C."/>
            <person name="Racz N."/>
            <person name="Riley R."/>
            <person name="Savchenko A."/>
            <person name="Shiryaev A."/>
            <person name="Soop K."/>
            <person name="Spirin V."/>
            <person name="Szebenyi C."/>
            <person name="Tomsovsky M."/>
            <person name="Tulloss R.E."/>
            <person name="Uehling J."/>
            <person name="Grigoriev I.V."/>
            <person name="Vagvolgyi C."/>
            <person name="Papp T."/>
            <person name="Martin F.M."/>
            <person name="Miettinen O."/>
            <person name="Hibbett D.S."/>
            <person name="Nagy L.G."/>
        </authorList>
    </citation>
    <scope>NUCLEOTIDE SEQUENCE [LARGE SCALE GENOMIC DNA]</scope>
    <source>
        <strain evidence="1 2">CBS 121175</strain>
    </source>
</reference>
<evidence type="ECO:0000313" key="2">
    <source>
        <dbReference type="Proteomes" id="UP000307440"/>
    </source>
</evidence>
<feature type="non-terminal residue" evidence="1">
    <location>
        <position position="108"/>
    </location>
</feature>
<dbReference type="OrthoDB" id="3044295at2759"/>
<dbReference type="AlphaFoldDB" id="A0A5C3KBI3"/>
<accession>A0A5C3KBI3</accession>
<dbReference type="Proteomes" id="UP000307440">
    <property type="component" value="Unassembled WGS sequence"/>
</dbReference>
<organism evidence="1 2">
    <name type="scientific">Coprinopsis marcescibilis</name>
    <name type="common">Agaric fungus</name>
    <name type="synonym">Psathyrella marcescibilis</name>
    <dbReference type="NCBI Taxonomy" id="230819"/>
    <lineage>
        <taxon>Eukaryota</taxon>
        <taxon>Fungi</taxon>
        <taxon>Dikarya</taxon>
        <taxon>Basidiomycota</taxon>
        <taxon>Agaricomycotina</taxon>
        <taxon>Agaricomycetes</taxon>
        <taxon>Agaricomycetidae</taxon>
        <taxon>Agaricales</taxon>
        <taxon>Agaricineae</taxon>
        <taxon>Psathyrellaceae</taxon>
        <taxon>Coprinopsis</taxon>
    </lineage>
</organism>